<evidence type="ECO:0000313" key="2">
    <source>
        <dbReference type="Proteomes" id="UP000321378"/>
    </source>
</evidence>
<protein>
    <recommendedName>
        <fullName evidence="3">Protein kinase domain-containing protein</fullName>
    </recommendedName>
</protein>
<reference evidence="1 2" key="1">
    <citation type="submission" date="2019-07" db="EMBL/GenBank/DDBJ databases">
        <title>Complete Genome Sequence of Leptotrichia trevisanii Strain JMUB3935.</title>
        <authorList>
            <person name="Watanabe S."/>
            <person name="Cui L."/>
        </authorList>
    </citation>
    <scope>NUCLEOTIDE SEQUENCE [LARGE SCALE GENOMIC DNA]</scope>
    <source>
        <strain evidence="1 2">JMUB3935</strain>
    </source>
</reference>
<dbReference type="RefSeq" id="WP_146995701.1">
    <property type="nucleotide sequence ID" value="NZ_AP019840.1"/>
</dbReference>
<dbReference type="Proteomes" id="UP000321378">
    <property type="component" value="Chromosome"/>
</dbReference>
<gene>
    <name evidence="1" type="ORF">JMUB3935_0008</name>
</gene>
<dbReference type="InterPro" id="IPR011009">
    <property type="entry name" value="Kinase-like_dom_sf"/>
</dbReference>
<accession>A0A510KHA1</accession>
<proteinExistence type="predicted"/>
<organism evidence="1 2">
    <name type="scientific">Leptotrichia trevisanii</name>
    <dbReference type="NCBI Taxonomy" id="109328"/>
    <lineage>
        <taxon>Bacteria</taxon>
        <taxon>Fusobacteriati</taxon>
        <taxon>Fusobacteriota</taxon>
        <taxon>Fusobacteriia</taxon>
        <taxon>Fusobacteriales</taxon>
        <taxon>Leptotrichiaceae</taxon>
        <taxon>Leptotrichia</taxon>
    </lineage>
</organism>
<evidence type="ECO:0000313" key="1">
    <source>
        <dbReference type="EMBL" id="BBM51059.1"/>
    </source>
</evidence>
<evidence type="ECO:0008006" key="3">
    <source>
        <dbReference type="Google" id="ProtNLM"/>
    </source>
</evidence>
<dbReference type="AlphaFoldDB" id="A0A510KHA1"/>
<sequence length="304" mass="37209">MEEKNYEVNKKYDEKILINVLKNFDKTGEYVVEPGRNEIKKFEIDIENNLKKGNEKEKKNNNIENTETKKMVNVKKFKQKDFITNFFYKFKGSKAKRSYEYAKKLLEYKIKTPEPIAYFDDFVNENNKKNSYYISEELKYDFTCREVFWPEDIERDKAEQGENYKISEETERMLAKVEKNREKIIRQFAKFSFDLHESGVEFEDYSPGNVLIKDKSGNYEFYLVDLNRMKFGVKLNLDKRMKNVSRMMEDEKLARIFANEYAKYYKQREDLVFRYLRYYIRRHNRYVYFKDITRPVRNVFKKKK</sequence>
<name>A0A510KHA1_9FUSO</name>
<dbReference type="Gene3D" id="1.10.510.10">
    <property type="entry name" value="Transferase(Phosphotransferase) domain 1"/>
    <property type="match status" value="1"/>
</dbReference>
<dbReference type="EMBL" id="AP019840">
    <property type="protein sequence ID" value="BBM51059.1"/>
    <property type="molecule type" value="Genomic_DNA"/>
</dbReference>
<dbReference type="SUPFAM" id="SSF56112">
    <property type="entry name" value="Protein kinase-like (PK-like)"/>
    <property type="match status" value="1"/>
</dbReference>
<dbReference type="STRING" id="1122173.GCA_000482505_00567"/>